<dbReference type="Proteomes" id="UP000320386">
    <property type="component" value="Chromosome"/>
</dbReference>
<feature type="domain" description="DNA replication/recombination mediator RecO N-terminal" evidence="8">
    <location>
        <begin position="1"/>
        <end position="81"/>
    </location>
</feature>
<evidence type="ECO:0000313" key="10">
    <source>
        <dbReference type="Proteomes" id="UP000320386"/>
    </source>
</evidence>
<evidence type="ECO:0000256" key="2">
    <source>
        <dbReference type="ARBA" id="ARBA00021310"/>
    </source>
</evidence>
<protein>
    <recommendedName>
        <fullName evidence="2 7">DNA repair protein RecO</fullName>
    </recommendedName>
    <alternativeName>
        <fullName evidence="6 7">Recombination protein O</fullName>
    </alternativeName>
</protein>
<accession>A0A518C064</accession>
<evidence type="ECO:0000256" key="6">
    <source>
        <dbReference type="ARBA" id="ARBA00033409"/>
    </source>
</evidence>
<dbReference type="Gene3D" id="1.20.1440.120">
    <property type="entry name" value="Recombination protein O, C-terminal domain"/>
    <property type="match status" value="1"/>
</dbReference>
<evidence type="ECO:0000256" key="4">
    <source>
        <dbReference type="ARBA" id="ARBA00023172"/>
    </source>
</evidence>
<proteinExistence type="inferred from homology"/>
<keyword evidence="5 7" id="KW-0234">DNA repair</keyword>
<keyword evidence="4 7" id="KW-0233">DNA recombination</keyword>
<comment type="similarity">
    <text evidence="1 7">Belongs to the RecO family.</text>
</comment>
<dbReference type="GO" id="GO:0006310">
    <property type="term" value="P:DNA recombination"/>
    <property type="evidence" value="ECO:0007669"/>
    <property type="project" value="UniProtKB-UniRule"/>
</dbReference>
<organism evidence="9 10">
    <name type="scientific">Mucisphaera calidilacus</name>
    <dbReference type="NCBI Taxonomy" id="2527982"/>
    <lineage>
        <taxon>Bacteria</taxon>
        <taxon>Pseudomonadati</taxon>
        <taxon>Planctomycetota</taxon>
        <taxon>Phycisphaerae</taxon>
        <taxon>Phycisphaerales</taxon>
        <taxon>Phycisphaeraceae</taxon>
        <taxon>Mucisphaera</taxon>
    </lineage>
</organism>
<reference evidence="9 10" key="1">
    <citation type="submission" date="2019-02" db="EMBL/GenBank/DDBJ databases">
        <title>Deep-cultivation of Planctomycetes and their phenomic and genomic characterization uncovers novel biology.</title>
        <authorList>
            <person name="Wiegand S."/>
            <person name="Jogler M."/>
            <person name="Boedeker C."/>
            <person name="Pinto D."/>
            <person name="Vollmers J."/>
            <person name="Rivas-Marin E."/>
            <person name="Kohn T."/>
            <person name="Peeters S.H."/>
            <person name="Heuer A."/>
            <person name="Rast P."/>
            <person name="Oberbeckmann S."/>
            <person name="Bunk B."/>
            <person name="Jeske O."/>
            <person name="Meyerdierks A."/>
            <person name="Storesund J.E."/>
            <person name="Kallscheuer N."/>
            <person name="Luecker S."/>
            <person name="Lage O.M."/>
            <person name="Pohl T."/>
            <person name="Merkel B.J."/>
            <person name="Hornburger P."/>
            <person name="Mueller R.-W."/>
            <person name="Bruemmer F."/>
            <person name="Labrenz M."/>
            <person name="Spormann A.M."/>
            <person name="Op den Camp H."/>
            <person name="Overmann J."/>
            <person name="Amann R."/>
            <person name="Jetten M.S.M."/>
            <person name="Mascher T."/>
            <person name="Medema M.H."/>
            <person name="Devos D.P."/>
            <person name="Kaster A.-K."/>
            <person name="Ovreas L."/>
            <person name="Rohde M."/>
            <person name="Galperin M.Y."/>
            <person name="Jogler C."/>
        </authorList>
    </citation>
    <scope>NUCLEOTIDE SEQUENCE [LARGE SCALE GENOMIC DNA]</scope>
    <source>
        <strain evidence="9 10">Pan265</strain>
    </source>
</reference>
<dbReference type="PANTHER" id="PTHR33991:SF1">
    <property type="entry name" value="DNA REPAIR PROTEIN RECO"/>
    <property type="match status" value="1"/>
</dbReference>
<evidence type="ECO:0000256" key="7">
    <source>
        <dbReference type="HAMAP-Rule" id="MF_00201"/>
    </source>
</evidence>
<dbReference type="AlphaFoldDB" id="A0A518C064"/>
<evidence type="ECO:0000313" key="9">
    <source>
        <dbReference type="EMBL" id="QDU72611.1"/>
    </source>
</evidence>
<dbReference type="InterPro" id="IPR042242">
    <property type="entry name" value="RecO_C"/>
</dbReference>
<keyword evidence="10" id="KW-1185">Reference proteome</keyword>
<evidence type="ECO:0000256" key="5">
    <source>
        <dbReference type="ARBA" id="ARBA00023204"/>
    </source>
</evidence>
<dbReference type="InterPro" id="IPR037278">
    <property type="entry name" value="ARFGAP/RecO"/>
</dbReference>
<dbReference type="RefSeq" id="WP_145446781.1">
    <property type="nucleotide sequence ID" value="NZ_CP036280.1"/>
</dbReference>
<dbReference type="EMBL" id="CP036280">
    <property type="protein sequence ID" value="QDU72611.1"/>
    <property type="molecule type" value="Genomic_DNA"/>
</dbReference>
<dbReference type="InterPro" id="IPR022572">
    <property type="entry name" value="DNA_rep/recomb_RecO_N"/>
</dbReference>
<dbReference type="SUPFAM" id="SSF50249">
    <property type="entry name" value="Nucleic acid-binding proteins"/>
    <property type="match status" value="1"/>
</dbReference>
<dbReference type="GO" id="GO:0043590">
    <property type="term" value="C:bacterial nucleoid"/>
    <property type="evidence" value="ECO:0007669"/>
    <property type="project" value="TreeGrafter"/>
</dbReference>
<dbReference type="Pfam" id="PF02565">
    <property type="entry name" value="RecO_C"/>
    <property type="match status" value="1"/>
</dbReference>
<dbReference type="GO" id="GO:0006302">
    <property type="term" value="P:double-strand break repair"/>
    <property type="evidence" value="ECO:0007669"/>
    <property type="project" value="TreeGrafter"/>
</dbReference>
<sequence>MPRFKEQAVVLRSADWSETSQLVTLLTRDHGKVRGLAKGSKRMTPSSVARFSGGIELLTVGQILGVTRPTTELATITEWDLQDDCLHLRHSLPAQRAALYAADLTTRFIEDHDPHADLFGALLTLIDHLRNADTTQTALLNYQWSLLTEAGYRPRVDSDVHTNQPLPKRACSFDPHAGGLTHNNHDDRWRVRAQTVTLLQDLDRGEPVDTAPPESTQRANRLLAAYARELLATETETMRWLLNP</sequence>
<dbReference type="HAMAP" id="MF_00201">
    <property type="entry name" value="RecO"/>
    <property type="match status" value="1"/>
</dbReference>
<evidence type="ECO:0000256" key="1">
    <source>
        <dbReference type="ARBA" id="ARBA00007452"/>
    </source>
</evidence>
<dbReference type="OrthoDB" id="9797083at2"/>
<comment type="function">
    <text evidence="7">Involved in DNA repair and RecF pathway recombination.</text>
</comment>
<dbReference type="KEGG" id="mcad:Pan265_24820"/>
<evidence type="ECO:0000256" key="3">
    <source>
        <dbReference type="ARBA" id="ARBA00022763"/>
    </source>
</evidence>
<gene>
    <name evidence="7 9" type="primary">recO</name>
    <name evidence="9" type="ORF">Pan265_24820</name>
</gene>
<dbReference type="PANTHER" id="PTHR33991">
    <property type="entry name" value="DNA REPAIR PROTEIN RECO"/>
    <property type="match status" value="1"/>
</dbReference>
<dbReference type="InterPro" id="IPR012340">
    <property type="entry name" value="NA-bd_OB-fold"/>
</dbReference>
<dbReference type="Gene3D" id="2.40.50.140">
    <property type="entry name" value="Nucleic acid-binding proteins"/>
    <property type="match status" value="1"/>
</dbReference>
<keyword evidence="3 7" id="KW-0227">DNA damage</keyword>
<dbReference type="InterPro" id="IPR003717">
    <property type="entry name" value="RecO"/>
</dbReference>
<name>A0A518C064_9BACT</name>
<dbReference type="SUPFAM" id="SSF57863">
    <property type="entry name" value="ArfGap/RecO-like zinc finger"/>
    <property type="match status" value="1"/>
</dbReference>
<dbReference type="Pfam" id="PF11967">
    <property type="entry name" value="RecO_N"/>
    <property type="match status" value="1"/>
</dbReference>
<evidence type="ECO:0000259" key="8">
    <source>
        <dbReference type="Pfam" id="PF11967"/>
    </source>
</evidence>
<dbReference type="NCBIfam" id="TIGR00613">
    <property type="entry name" value="reco"/>
    <property type="match status" value="1"/>
</dbReference>